<sequence length="448" mass="47827">MKRLVKIASVLTLGVALATGTSFAQTQGVTDTEVVIGSSNDLSGIFAAFGAPAVQAAQLYFDEVNENGGVHGRQIKFIVEDHGYQLPKATSAINKLVNRDKIFAMFLQLGTPMNIASFPLLESKQIANVFPLTLSSQLLEEPGYQLPKATSAINKLVNRDKIFAMFLQLGTPMNIASFPLLESKQIANVFPLTLSSQLLEEPIDYRYAPGAPYYDQMSVGISYLAQEKGAEAICSMFIPTDFGTELQSAAKDVAANLGLTYAAETTHKPDDADFAGSLTRLKDAGCDVVAVALGVRQIITAYVTAGRMGWTDVSFITTAAGFHSVIAKVPGGVTEGLYAAAPWADVLARMGNPTVGAWVQKYLEASGEQLPSSGALLGRSGAEVLVRALEAAGPDLTPATFKAGMESLDYYDEILDGQMNYSAVDHSGADQVVVSVIEDGNWKELFRE</sequence>
<dbReference type="InterPro" id="IPR028081">
    <property type="entry name" value="Leu-bd"/>
</dbReference>
<protein>
    <submittedName>
        <fullName evidence="3">Branched-chain amino acid ABC transporter, amino acid-binding protein (TC 3.A.1.4.1)</fullName>
    </submittedName>
</protein>
<accession>A0A3B0UBC6</accession>
<dbReference type="SUPFAM" id="SSF53822">
    <property type="entry name" value="Periplasmic binding protein-like I"/>
    <property type="match status" value="2"/>
</dbReference>
<feature type="domain" description="Leucine-binding protein" evidence="2">
    <location>
        <begin position="34"/>
        <end position="132"/>
    </location>
</feature>
<evidence type="ECO:0000256" key="1">
    <source>
        <dbReference type="ARBA" id="ARBA00022729"/>
    </source>
</evidence>
<dbReference type="PANTHER" id="PTHR47235:SF1">
    <property type="entry name" value="BLR6548 PROTEIN"/>
    <property type="match status" value="1"/>
</dbReference>
<proteinExistence type="predicted"/>
<dbReference type="AlphaFoldDB" id="A0A3B0UBC6"/>
<name>A0A3B0UBC6_9ZZZZ</name>
<dbReference type="Pfam" id="PF13458">
    <property type="entry name" value="Peripla_BP_6"/>
    <property type="match status" value="2"/>
</dbReference>
<dbReference type="InterPro" id="IPR028082">
    <property type="entry name" value="Peripla_BP_I"/>
</dbReference>
<dbReference type="PANTHER" id="PTHR47235">
    <property type="entry name" value="BLR6548 PROTEIN"/>
    <property type="match status" value="1"/>
</dbReference>
<gene>
    <name evidence="3" type="ORF">MNBD_ALPHA11-498</name>
</gene>
<evidence type="ECO:0000313" key="3">
    <source>
        <dbReference type="EMBL" id="VAW16776.1"/>
    </source>
</evidence>
<dbReference type="EMBL" id="UOEQ01000114">
    <property type="protein sequence ID" value="VAW16776.1"/>
    <property type="molecule type" value="Genomic_DNA"/>
</dbReference>
<keyword evidence="1" id="KW-0732">Signal</keyword>
<organism evidence="3">
    <name type="scientific">hydrothermal vent metagenome</name>
    <dbReference type="NCBI Taxonomy" id="652676"/>
    <lineage>
        <taxon>unclassified sequences</taxon>
        <taxon>metagenomes</taxon>
        <taxon>ecological metagenomes</taxon>
    </lineage>
</organism>
<evidence type="ECO:0000259" key="2">
    <source>
        <dbReference type="Pfam" id="PF13458"/>
    </source>
</evidence>
<dbReference type="CDD" id="cd06343">
    <property type="entry name" value="PBP1_ABC_ligand_binding-like"/>
    <property type="match status" value="1"/>
</dbReference>
<dbReference type="Gene3D" id="3.40.50.2300">
    <property type="match status" value="3"/>
</dbReference>
<reference evidence="3" key="1">
    <citation type="submission" date="2018-06" db="EMBL/GenBank/DDBJ databases">
        <authorList>
            <person name="Zhirakovskaya E."/>
        </authorList>
    </citation>
    <scope>NUCLEOTIDE SEQUENCE</scope>
</reference>
<feature type="domain" description="Leucine-binding protein" evidence="2">
    <location>
        <begin position="142"/>
        <end position="439"/>
    </location>
</feature>